<sequence length="100" mass="11486">MIALLEQTCKILGCNRVLGVPYAHHVYVAKMLKGIVHKLFQLIACSMTHSWSAPELSVTGSLYCKGRPIVHTRVALLDGTKRFFFVICIRMHLRWWTFLL</sequence>
<evidence type="ECO:0000313" key="1">
    <source>
        <dbReference type="EMBL" id="VDO65180.1"/>
    </source>
</evidence>
<dbReference type="EMBL" id="UZAF01019972">
    <property type="protein sequence ID" value="VDO65180.1"/>
    <property type="molecule type" value="Genomic_DNA"/>
</dbReference>
<reference evidence="3" key="1">
    <citation type="submission" date="2017-02" db="UniProtKB">
        <authorList>
            <consortium name="WormBaseParasite"/>
        </authorList>
    </citation>
    <scope>IDENTIFICATION</scope>
</reference>
<keyword evidence="2" id="KW-1185">Reference proteome</keyword>
<proteinExistence type="predicted"/>
<accession>A0A0N4WZR9</accession>
<reference evidence="1 2" key="2">
    <citation type="submission" date="2018-11" db="EMBL/GenBank/DDBJ databases">
        <authorList>
            <consortium name="Pathogen Informatics"/>
        </authorList>
    </citation>
    <scope>NUCLEOTIDE SEQUENCE [LARGE SCALE GENOMIC DNA]</scope>
    <source>
        <strain evidence="1 2">MHpl1</strain>
    </source>
</reference>
<dbReference type="WBParaSite" id="HPLM_0001745701-mRNA-1">
    <property type="protein sequence ID" value="HPLM_0001745701-mRNA-1"/>
    <property type="gene ID" value="HPLM_0001745701"/>
</dbReference>
<evidence type="ECO:0000313" key="2">
    <source>
        <dbReference type="Proteomes" id="UP000268014"/>
    </source>
</evidence>
<dbReference type="Proteomes" id="UP000268014">
    <property type="component" value="Unassembled WGS sequence"/>
</dbReference>
<protein>
    <submittedName>
        <fullName evidence="3">Secreted protein</fullName>
    </submittedName>
</protein>
<organism evidence="3">
    <name type="scientific">Haemonchus placei</name>
    <name type="common">Barber's pole worm</name>
    <dbReference type="NCBI Taxonomy" id="6290"/>
    <lineage>
        <taxon>Eukaryota</taxon>
        <taxon>Metazoa</taxon>
        <taxon>Ecdysozoa</taxon>
        <taxon>Nematoda</taxon>
        <taxon>Chromadorea</taxon>
        <taxon>Rhabditida</taxon>
        <taxon>Rhabditina</taxon>
        <taxon>Rhabditomorpha</taxon>
        <taxon>Strongyloidea</taxon>
        <taxon>Trichostrongylidae</taxon>
        <taxon>Haemonchus</taxon>
    </lineage>
</organism>
<evidence type="ECO:0000313" key="3">
    <source>
        <dbReference type="WBParaSite" id="HPLM_0001745701-mRNA-1"/>
    </source>
</evidence>
<name>A0A0N4WZR9_HAEPC</name>
<dbReference type="AlphaFoldDB" id="A0A0N4WZR9"/>
<gene>
    <name evidence="1" type="ORF">HPLM_LOCUS17449</name>
</gene>